<evidence type="ECO:0000313" key="3">
    <source>
        <dbReference type="EMBL" id="KAH8698556.1"/>
    </source>
</evidence>
<dbReference type="RefSeq" id="XP_046073020.1">
    <property type="nucleotide sequence ID" value="XM_046220237.1"/>
</dbReference>
<keyword evidence="4" id="KW-1185">Reference proteome</keyword>
<feature type="transmembrane region" description="Helical" evidence="2">
    <location>
        <begin position="181"/>
        <end position="204"/>
    </location>
</feature>
<keyword evidence="2" id="KW-0472">Membrane</keyword>
<dbReference type="EMBL" id="JAJTJA010000005">
    <property type="protein sequence ID" value="KAH8698556.1"/>
    <property type="molecule type" value="Genomic_DNA"/>
</dbReference>
<keyword evidence="2" id="KW-0812">Transmembrane</keyword>
<evidence type="ECO:0000256" key="1">
    <source>
        <dbReference type="SAM" id="MobiDB-lite"/>
    </source>
</evidence>
<accession>A0AAD4KXY8</accession>
<feature type="compositionally biased region" description="Pro residues" evidence="1">
    <location>
        <begin position="1"/>
        <end position="14"/>
    </location>
</feature>
<feature type="compositionally biased region" description="Basic and acidic residues" evidence="1">
    <location>
        <begin position="36"/>
        <end position="54"/>
    </location>
</feature>
<comment type="caution">
    <text evidence="3">The sequence shown here is derived from an EMBL/GenBank/DDBJ whole genome shotgun (WGS) entry which is preliminary data.</text>
</comment>
<organism evidence="3 4">
    <name type="scientific">Talaromyces proteolyticus</name>
    <dbReference type="NCBI Taxonomy" id="1131652"/>
    <lineage>
        <taxon>Eukaryota</taxon>
        <taxon>Fungi</taxon>
        <taxon>Dikarya</taxon>
        <taxon>Ascomycota</taxon>
        <taxon>Pezizomycotina</taxon>
        <taxon>Eurotiomycetes</taxon>
        <taxon>Eurotiomycetidae</taxon>
        <taxon>Eurotiales</taxon>
        <taxon>Trichocomaceae</taxon>
        <taxon>Talaromyces</taxon>
        <taxon>Talaromyces sect. Bacilispori</taxon>
    </lineage>
</organism>
<reference evidence="3" key="1">
    <citation type="submission" date="2021-12" db="EMBL/GenBank/DDBJ databases">
        <title>Convergent genome expansion in fungi linked to evolution of root-endophyte symbiosis.</title>
        <authorList>
            <consortium name="DOE Joint Genome Institute"/>
            <person name="Ke Y.-H."/>
            <person name="Bonito G."/>
            <person name="Liao H.-L."/>
            <person name="Looney B."/>
            <person name="Rojas-Flechas A."/>
            <person name="Nash J."/>
            <person name="Hameed K."/>
            <person name="Schadt C."/>
            <person name="Martin F."/>
            <person name="Crous P.W."/>
            <person name="Miettinen O."/>
            <person name="Magnuson J.K."/>
            <person name="Labbe J."/>
            <person name="Jacobson D."/>
            <person name="Doktycz M.J."/>
            <person name="Veneault-Fourrey C."/>
            <person name="Kuo A."/>
            <person name="Mondo S."/>
            <person name="Calhoun S."/>
            <person name="Riley R."/>
            <person name="Ohm R."/>
            <person name="LaButti K."/>
            <person name="Andreopoulos B."/>
            <person name="Pangilinan J."/>
            <person name="Nolan M."/>
            <person name="Tritt A."/>
            <person name="Clum A."/>
            <person name="Lipzen A."/>
            <person name="Daum C."/>
            <person name="Barry K."/>
            <person name="Grigoriev I.V."/>
            <person name="Vilgalys R."/>
        </authorList>
    </citation>
    <scope>NUCLEOTIDE SEQUENCE</scope>
    <source>
        <strain evidence="3">PMI_201</strain>
    </source>
</reference>
<feature type="region of interest" description="Disordered" evidence="1">
    <location>
        <begin position="89"/>
        <end position="118"/>
    </location>
</feature>
<keyword evidence="2" id="KW-1133">Transmembrane helix</keyword>
<gene>
    <name evidence="3" type="ORF">BGW36DRAFT_426258</name>
</gene>
<dbReference type="AlphaFoldDB" id="A0AAD4KXY8"/>
<evidence type="ECO:0000256" key="2">
    <source>
        <dbReference type="SAM" id="Phobius"/>
    </source>
</evidence>
<protein>
    <submittedName>
        <fullName evidence="3">Uncharacterized protein</fullName>
    </submittedName>
</protein>
<dbReference type="GeneID" id="70250524"/>
<dbReference type="Proteomes" id="UP001201262">
    <property type="component" value="Unassembled WGS sequence"/>
</dbReference>
<evidence type="ECO:0000313" key="4">
    <source>
        <dbReference type="Proteomes" id="UP001201262"/>
    </source>
</evidence>
<feature type="region of interest" description="Disordered" evidence="1">
    <location>
        <begin position="1"/>
        <end position="56"/>
    </location>
</feature>
<proteinExistence type="predicted"/>
<name>A0AAD4KXY8_9EURO</name>
<sequence>MAPVPANIPSPPRPFSEDPNRSYGESTLKKLFTAQDSEREVTRPRSRPQPDQRRAGTLSCDVALGCGWQPSHPTFQRKPKLPIMESFSRDQRIHASKKKPSTKQKELEYSHYDSSTTTNNEVEDQTVYKVCQYSTGSRYGYLIDHCPEITHPNSQLASRSRQFYHDSYNIPGKAQGVRVDLTFGTITMVLILLLLVAIMIVEVIDVIYNARESSTDDEGRGRSRTRRALSRAFISRKKAAFKIKDDQEKASMEYLLGENHDQ</sequence>